<dbReference type="InterPro" id="IPR019818">
    <property type="entry name" value="IsoCit/isopropylmalate_DH_CS"/>
</dbReference>
<evidence type="ECO:0000256" key="3">
    <source>
        <dbReference type="ARBA" id="ARBA00007769"/>
    </source>
</evidence>
<evidence type="ECO:0000256" key="8">
    <source>
        <dbReference type="ARBA" id="ARBA00023027"/>
    </source>
</evidence>
<dbReference type="GO" id="GO:0000287">
    <property type="term" value="F:magnesium ion binding"/>
    <property type="evidence" value="ECO:0007669"/>
    <property type="project" value="InterPro"/>
</dbReference>
<dbReference type="PANTHER" id="PTHR43275">
    <property type="entry name" value="D-MALATE DEHYDROGENASE [DECARBOXYLATING]"/>
    <property type="match status" value="1"/>
</dbReference>
<dbReference type="PANTHER" id="PTHR43275:SF1">
    <property type="entry name" value="D-MALATE DEHYDROGENASE [DECARBOXYLATING]"/>
    <property type="match status" value="1"/>
</dbReference>
<dbReference type="InterPro" id="IPR050501">
    <property type="entry name" value="ICDH/IPMDH"/>
</dbReference>
<keyword evidence="6" id="KW-0460">Magnesium</keyword>
<dbReference type="AlphaFoldDB" id="A0A316Z7F8"/>
<organism evidence="12 13">
    <name type="scientific">Tilletiopsis washingtonensis</name>
    <dbReference type="NCBI Taxonomy" id="58919"/>
    <lineage>
        <taxon>Eukaryota</taxon>
        <taxon>Fungi</taxon>
        <taxon>Dikarya</taxon>
        <taxon>Basidiomycota</taxon>
        <taxon>Ustilaginomycotina</taxon>
        <taxon>Exobasidiomycetes</taxon>
        <taxon>Entylomatales</taxon>
        <taxon>Entylomatales incertae sedis</taxon>
        <taxon>Tilletiopsis</taxon>
    </lineage>
</organism>
<comment type="catalytic activity">
    <reaction evidence="10">
        <text>(R)-malate + NAD(+) = pyruvate + CO2 + NADH</text>
        <dbReference type="Rhea" id="RHEA:18365"/>
        <dbReference type="ChEBI" id="CHEBI:15361"/>
        <dbReference type="ChEBI" id="CHEBI:15588"/>
        <dbReference type="ChEBI" id="CHEBI:16526"/>
        <dbReference type="ChEBI" id="CHEBI:57540"/>
        <dbReference type="ChEBI" id="CHEBI:57945"/>
        <dbReference type="EC" id="1.1.1.83"/>
    </reaction>
</comment>
<comment type="similarity">
    <text evidence="3">Belongs to the isocitrate and isopropylmalate dehydrogenases family.</text>
</comment>
<keyword evidence="8" id="KW-0520">NAD</keyword>
<dbReference type="SMART" id="SM01329">
    <property type="entry name" value="Iso_dh"/>
    <property type="match status" value="1"/>
</dbReference>
<sequence length="362" mass="38839">MSQSASKQYRVAVIPGDGIGREVVPAALRVLAAAAKRFSFALATSDFDFASCDYYDKHGSMMPADWEKQLRPFDAIFFGAVGDPRRMPDHVSLWGSLLQMRRTFDLYCNLRGTRLIPGVPCPLRDPGKIDMVIVRENTEGEYTEMGGKLFHDTDREMVVQETVMTRQGVDRILEYAFTLAASRPAKHLTSATKSNGIALTMPYWDSRVAAMSARFPDVRVDSMHIDALCAAFVSRPASFDVVVGSNLFGDILSDLAPALTGSLGLAASGNIDPTRRSPSVFEAVHGSALDIAGKNVANPVGQIEAGALMLRHLGEEAAADAISKAVDAVLGRGDAAELTRDLGGKGSTTSLAEAVEKELLSA</sequence>
<dbReference type="OrthoDB" id="10261637at2759"/>
<evidence type="ECO:0000259" key="11">
    <source>
        <dbReference type="SMART" id="SM01329"/>
    </source>
</evidence>
<name>A0A316Z7F8_9BASI</name>
<evidence type="ECO:0000256" key="10">
    <source>
        <dbReference type="ARBA" id="ARBA00049301"/>
    </source>
</evidence>
<feature type="domain" description="Isopropylmalate dehydrogenase-like" evidence="11">
    <location>
        <begin position="10"/>
        <end position="355"/>
    </location>
</feature>
<evidence type="ECO:0000256" key="1">
    <source>
        <dbReference type="ARBA" id="ARBA00001936"/>
    </source>
</evidence>
<evidence type="ECO:0000256" key="6">
    <source>
        <dbReference type="ARBA" id="ARBA00022842"/>
    </source>
</evidence>
<dbReference type="Pfam" id="PF00180">
    <property type="entry name" value="Iso_dh"/>
    <property type="match status" value="1"/>
</dbReference>
<dbReference type="Proteomes" id="UP000245946">
    <property type="component" value="Unassembled WGS sequence"/>
</dbReference>
<evidence type="ECO:0000256" key="2">
    <source>
        <dbReference type="ARBA" id="ARBA00001946"/>
    </source>
</evidence>
<gene>
    <name evidence="12" type="ORF">FA09DRAFT_300219</name>
</gene>
<keyword evidence="9" id="KW-0464">Manganese</keyword>
<dbReference type="EMBL" id="KZ819300">
    <property type="protein sequence ID" value="PWN96165.1"/>
    <property type="molecule type" value="Genomic_DNA"/>
</dbReference>
<dbReference type="GeneID" id="37267872"/>
<protein>
    <recommendedName>
        <fullName evidence="4">D-malate dehydrogenase (decarboxylating)</fullName>
        <ecNumber evidence="4">1.1.1.83</ecNumber>
    </recommendedName>
</protein>
<proteinExistence type="inferred from homology"/>
<dbReference type="EC" id="1.1.1.83" evidence="4"/>
<evidence type="ECO:0000256" key="4">
    <source>
        <dbReference type="ARBA" id="ARBA00013126"/>
    </source>
</evidence>
<dbReference type="PROSITE" id="PS00470">
    <property type="entry name" value="IDH_IMDH"/>
    <property type="match status" value="1"/>
</dbReference>
<keyword evidence="7" id="KW-0560">Oxidoreductase</keyword>
<dbReference type="STRING" id="58919.A0A316Z7F8"/>
<dbReference type="Gene3D" id="3.40.718.10">
    <property type="entry name" value="Isopropylmalate Dehydrogenase"/>
    <property type="match status" value="1"/>
</dbReference>
<dbReference type="GO" id="GO:0046553">
    <property type="term" value="F:D-malate dehydrogenase (decarboxylating) (NAD+) activity"/>
    <property type="evidence" value="ECO:0007669"/>
    <property type="project" value="UniProtKB-EC"/>
</dbReference>
<evidence type="ECO:0000256" key="9">
    <source>
        <dbReference type="ARBA" id="ARBA00023211"/>
    </source>
</evidence>
<dbReference type="InterPro" id="IPR011829">
    <property type="entry name" value="TTC_DH"/>
</dbReference>
<dbReference type="NCBIfam" id="TIGR02089">
    <property type="entry name" value="TTC"/>
    <property type="match status" value="1"/>
</dbReference>
<keyword evidence="5" id="KW-0479">Metal-binding</keyword>
<reference evidence="12 13" key="1">
    <citation type="journal article" date="2018" name="Mol. Biol. Evol.">
        <title>Broad Genomic Sampling Reveals a Smut Pathogenic Ancestry of the Fungal Clade Ustilaginomycotina.</title>
        <authorList>
            <person name="Kijpornyongpan T."/>
            <person name="Mondo S.J."/>
            <person name="Barry K."/>
            <person name="Sandor L."/>
            <person name="Lee J."/>
            <person name="Lipzen A."/>
            <person name="Pangilinan J."/>
            <person name="LaButti K."/>
            <person name="Hainaut M."/>
            <person name="Henrissat B."/>
            <person name="Grigoriev I.V."/>
            <person name="Spatafora J.W."/>
            <person name="Aime M.C."/>
        </authorList>
    </citation>
    <scope>NUCLEOTIDE SEQUENCE [LARGE SCALE GENOMIC DNA]</scope>
    <source>
        <strain evidence="12 13">MCA 4186</strain>
    </source>
</reference>
<evidence type="ECO:0000313" key="12">
    <source>
        <dbReference type="EMBL" id="PWN96165.1"/>
    </source>
</evidence>
<keyword evidence="13" id="KW-1185">Reference proteome</keyword>
<evidence type="ECO:0000313" key="13">
    <source>
        <dbReference type="Proteomes" id="UP000245946"/>
    </source>
</evidence>
<evidence type="ECO:0000256" key="7">
    <source>
        <dbReference type="ARBA" id="ARBA00023002"/>
    </source>
</evidence>
<accession>A0A316Z7F8</accession>
<comment type="cofactor">
    <cofactor evidence="2">
        <name>Mg(2+)</name>
        <dbReference type="ChEBI" id="CHEBI:18420"/>
    </cofactor>
</comment>
<dbReference type="SUPFAM" id="SSF53659">
    <property type="entry name" value="Isocitrate/Isopropylmalate dehydrogenase-like"/>
    <property type="match status" value="1"/>
</dbReference>
<comment type="cofactor">
    <cofactor evidence="1">
        <name>Mn(2+)</name>
        <dbReference type="ChEBI" id="CHEBI:29035"/>
    </cofactor>
</comment>
<dbReference type="GO" id="GO:0051287">
    <property type="term" value="F:NAD binding"/>
    <property type="evidence" value="ECO:0007669"/>
    <property type="project" value="InterPro"/>
</dbReference>
<dbReference type="RefSeq" id="XP_025596444.1">
    <property type="nucleotide sequence ID" value="XM_025740326.1"/>
</dbReference>
<evidence type="ECO:0000256" key="5">
    <source>
        <dbReference type="ARBA" id="ARBA00022723"/>
    </source>
</evidence>
<dbReference type="InterPro" id="IPR024084">
    <property type="entry name" value="IsoPropMal-DH-like_dom"/>
</dbReference>